<evidence type="ECO:0000313" key="3">
    <source>
        <dbReference type="Proteomes" id="UP000031408"/>
    </source>
</evidence>
<dbReference type="OrthoDB" id="672534at2"/>
<feature type="domain" description="DUF4296" evidence="1">
    <location>
        <begin position="17"/>
        <end position="98"/>
    </location>
</feature>
<dbReference type="EMBL" id="JSVC01000037">
    <property type="protein sequence ID" value="KIC91980.1"/>
    <property type="molecule type" value="Genomic_DNA"/>
</dbReference>
<dbReference type="Pfam" id="PF14129">
    <property type="entry name" value="DUF4296"/>
    <property type="match status" value="1"/>
</dbReference>
<evidence type="ECO:0000259" key="1">
    <source>
        <dbReference type="Pfam" id="PF14129"/>
    </source>
</evidence>
<gene>
    <name evidence="2" type="ORF">OI18_22130</name>
</gene>
<dbReference type="STRING" id="1349421.OI18_22130"/>
<comment type="caution">
    <text evidence="2">The sequence shown here is derived from an EMBL/GenBank/DDBJ whole genome shotgun (WGS) entry which is preliminary data.</text>
</comment>
<dbReference type="RefSeq" id="WP_160290282.1">
    <property type="nucleotide sequence ID" value="NZ_JSVC01000037.1"/>
</dbReference>
<dbReference type="AlphaFoldDB" id="A0A0C1ID69"/>
<reference evidence="2 3" key="1">
    <citation type="submission" date="2014-11" db="EMBL/GenBank/DDBJ databases">
        <title>Genome sequence of Flavihumibacter solisilvae 3-3.</title>
        <authorList>
            <person name="Zhou G."/>
            <person name="Li M."/>
            <person name="Wang G."/>
        </authorList>
    </citation>
    <scope>NUCLEOTIDE SEQUENCE [LARGE SCALE GENOMIC DNA]</scope>
    <source>
        <strain evidence="2 3">3-3</strain>
    </source>
</reference>
<accession>A0A0C1ID69</accession>
<proteinExistence type="predicted"/>
<name>A0A0C1ID69_9BACT</name>
<keyword evidence="3" id="KW-1185">Reference proteome</keyword>
<dbReference type="Proteomes" id="UP000031408">
    <property type="component" value="Unassembled WGS sequence"/>
</dbReference>
<sequence length="126" mass="14467">MCLFLTVLSCEQAADQPKNLMTRAQMVPVVYGLMLMDEYSSQVLPTDSSLSLAKLRSEKYEQVFSLYKTDYKTFYDSYKYYLGRPGEMKAIFDSVEATATRMRIEAINPSSHPKGKRDTKKILQPK</sequence>
<protein>
    <recommendedName>
        <fullName evidence="1">DUF4296 domain-containing protein</fullName>
    </recommendedName>
</protein>
<dbReference type="InterPro" id="IPR025381">
    <property type="entry name" value="DUF4296"/>
</dbReference>
<organism evidence="2 3">
    <name type="scientific">Flavihumibacter solisilvae</name>
    <dbReference type="NCBI Taxonomy" id="1349421"/>
    <lineage>
        <taxon>Bacteria</taxon>
        <taxon>Pseudomonadati</taxon>
        <taxon>Bacteroidota</taxon>
        <taxon>Chitinophagia</taxon>
        <taxon>Chitinophagales</taxon>
        <taxon>Chitinophagaceae</taxon>
        <taxon>Flavihumibacter</taxon>
    </lineage>
</organism>
<evidence type="ECO:0000313" key="2">
    <source>
        <dbReference type="EMBL" id="KIC91980.1"/>
    </source>
</evidence>